<accession>A0ABQ7DGN7</accession>
<proteinExistence type="predicted"/>
<dbReference type="Proteomes" id="UP000266723">
    <property type="component" value="Unassembled WGS sequence"/>
</dbReference>
<sequence length="70" mass="7636">MMMITCQCDALVGKFNVAPLIIGLVAPICLRFLALSLCLGGLVSEEPDHDDEVDAELPDVTNMLMQLKIF</sequence>
<keyword evidence="1" id="KW-0812">Transmembrane</keyword>
<name>A0ABQ7DGN7_BRACR</name>
<evidence type="ECO:0000256" key="1">
    <source>
        <dbReference type="SAM" id="Phobius"/>
    </source>
</evidence>
<evidence type="ECO:0000313" key="2">
    <source>
        <dbReference type="EMBL" id="KAF3576553.1"/>
    </source>
</evidence>
<feature type="transmembrane region" description="Helical" evidence="1">
    <location>
        <begin position="20"/>
        <end position="43"/>
    </location>
</feature>
<keyword evidence="1" id="KW-1133">Transmembrane helix</keyword>
<evidence type="ECO:0000313" key="3">
    <source>
        <dbReference type="Proteomes" id="UP000266723"/>
    </source>
</evidence>
<dbReference type="EMBL" id="QGKV02000649">
    <property type="protein sequence ID" value="KAF3576553.1"/>
    <property type="molecule type" value="Genomic_DNA"/>
</dbReference>
<comment type="caution">
    <text evidence="2">The sequence shown here is derived from an EMBL/GenBank/DDBJ whole genome shotgun (WGS) entry which is preliminary data.</text>
</comment>
<protein>
    <submittedName>
        <fullName evidence="2">Uncharacterized protein</fullName>
    </submittedName>
</protein>
<organism evidence="2 3">
    <name type="scientific">Brassica cretica</name>
    <name type="common">Mustard</name>
    <dbReference type="NCBI Taxonomy" id="69181"/>
    <lineage>
        <taxon>Eukaryota</taxon>
        <taxon>Viridiplantae</taxon>
        <taxon>Streptophyta</taxon>
        <taxon>Embryophyta</taxon>
        <taxon>Tracheophyta</taxon>
        <taxon>Spermatophyta</taxon>
        <taxon>Magnoliopsida</taxon>
        <taxon>eudicotyledons</taxon>
        <taxon>Gunneridae</taxon>
        <taxon>Pentapetalae</taxon>
        <taxon>rosids</taxon>
        <taxon>malvids</taxon>
        <taxon>Brassicales</taxon>
        <taxon>Brassicaceae</taxon>
        <taxon>Brassiceae</taxon>
        <taxon>Brassica</taxon>
    </lineage>
</organism>
<keyword evidence="1" id="KW-0472">Membrane</keyword>
<reference evidence="2 3" key="1">
    <citation type="journal article" date="2020" name="BMC Genomics">
        <title>Intraspecific diversification of the crop wild relative Brassica cretica Lam. using demographic model selection.</title>
        <authorList>
            <person name="Kioukis A."/>
            <person name="Michalopoulou V.A."/>
            <person name="Briers L."/>
            <person name="Pirintsos S."/>
            <person name="Studholme D.J."/>
            <person name="Pavlidis P."/>
            <person name="Sarris P.F."/>
        </authorList>
    </citation>
    <scope>NUCLEOTIDE SEQUENCE [LARGE SCALE GENOMIC DNA]</scope>
    <source>
        <strain evidence="3">cv. PFS-1207/04</strain>
    </source>
</reference>
<gene>
    <name evidence="2" type="ORF">DY000_02033361</name>
</gene>
<keyword evidence="3" id="KW-1185">Reference proteome</keyword>